<comment type="cofactor">
    <cofactor evidence="15">
        <name>FAD</name>
        <dbReference type="ChEBI" id="CHEBI:57692"/>
    </cofactor>
    <text evidence="15">Binds 1 FAD per subunit.</text>
</comment>
<feature type="region of interest" description="Reductase" evidence="15">
    <location>
        <begin position="149"/>
        <end position="406"/>
    </location>
</feature>
<protein>
    <recommendedName>
        <fullName evidence="15">Flavohemoprotein</fullName>
    </recommendedName>
    <alternativeName>
        <fullName evidence="15">Flavohemoglobin</fullName>
    </alternativeName>
    <alternativeName>
        <fullName evidence="15">Hemoglobin-like protein</fullName>
    </alternativeName>
    <alternativeName>
        <fullName evidence="15">Nitric oxide dioxygenase</fullName>
        <shortName evidence="15">NO oxygenase</shortName>
        <shortName evidence="15">NOD</shortName>
        <ecNumber evidence="15">1.14.12.17</ecNumber>
    </alternativeName>
</protein>
<keyword evidence="9 15" id="KW-0521">NADP</keyword>
<dbReference type="GO" id="GO:0019825">
    <property type="term" value="F:oxygen binding"/>
    <property type="evidence" value="ECO:0007669"/>
    <property type="project" value="InterPro"/>
</dbReference>
<keyword evidence="6 15" id="KW-0285">Flavoprotein</keyword>
<keyword evidence="8 15" id="KW-0274">FAD</keyword>
<dbReference type="Gene3D" id="3.40.50.80">
    <property type="entry name" value="Nucleotide-binding domain of ferredoxin-NADP reductase (FNR) module"/>
    <property type="match status" value="1"/>
</dbReference>
<dbReference type="FunFam" id="1.10.490.10:FF:000003">
    <property type="entry name" value="Flavohemoprotein"/>
    <property type="match status" value="1"/>
</dbReference>
<comment type="domain">
    <text evidence="15">Consists of two distinct domains; an N-terminal heme-containing oxygen-binding domain and a C-terminal reductase domain with binding sites for FAD and NAD(P)H.</text>
</comment>
<dbReference type="STRING" id="1236971.JCM9152_1991"/>
<comment type="cofactor">
    <cofactor evidence="15">
        <name>heme b</name>
        <dbReference type="ChEBI" id="CHEBI:60344"/>
    </cofactor>
    <text evidence="15">Binds 1 heme b (iron(II)-protoporphyrin IX) group per subunit.</text>
</comment>
<accession>W4QGW9</accession>
<name>W4QGW9_9BACI</name>
<keyword evidence="3 15" id="KW-0813">Transport</keyword>
<evidence type="ECO:0000256" key="12">
    <source>
        <dbReference type="ARBA" id="ARBA00023027"/>
    </source>
</evidence>
<dbReference type="InterPro" id="IPR012292">
    <property type="entry name" value="Globin/Proto"/>
</dbReference>
<keyword evidence="11 15" id="KW-0408">Iron</keyword>
<dbReference type="PROSITE" id="PS01033">
    <property type="entry name" value="GLOBIN"/>
    <property type="match status" value="1"/>
</dbReference>
<dbReference type="InterPro" id="IPR009050">
    <property type="entry name" value="Globin-like_sf"/>
</dbReference>
<gene>
    <name evidence="15" type="primary">hmp</name>
    <name evidence="18" type="ORF">JCM9152_1991</name>
</gene>
<dbReference type="SUPFAM" id="SSF52343">
    <property type="entry name" value="Ferredoxin reductase-like, C-terminal NADP-linked domain"/>
    <property type="match status" value="1"/>
</dbReference>
<feature type="binding site" evidence="15">
    <location>
        <position position="190"/>
    </location>
    <ligand>
        <name>FAD</name>
        <dbReference type="ChEBI" id="CHEBI:57692"/>
    </ligand>
</feature>
<evidence type="ECO:0000313" key="18">
    <source>
        <dbReference type="EMBL" id="GAE30579.1"/>
    </source>
</evidence>
<dbReference type="HAMAP" id="MF_01252">
    <property type="entry name" value="Hmp"/>
    <property type="match status" value="1"/>
</dbReference>
<feature type="domain" description="Globin" evidence="16">
    <location>
        <begin position="1"/>
        <end position="138"/>
    </location>
</feature>
<feature type="binding site" description="proximal binding residue" evidence="15">
    <location>
        <position position="85"/>
    </location>
    <ligand>
        <name>heme b</name>
        <dbReference type="ChEBI" id="CHEBI:60344"/>
    </ligand>
    <ligandPart>
        <name>Fe</name>
        <dbReference type="ChEBI" id="CHEBI:18248"/>
    </ligandPart>
</feature>
<feature type="binding site" evidence="15">
    <location>
        <begin position="274"/>
        <end position="279"/>
    </location>
    <ligand>
        <name>NADP(+)</name>
        <dbReference type="ChEBI" id="CHEBI:58349"/>
    </ligand>
</feature>
<dbReference type="InterPro" id="IPR017927">
    <property type="entry name" value="FAD-bd_FR_type"/>
</dbReference>
<dbReference type="PROSITE" id="PS51384">
    <property type="entry name" value="FAD_FR"/>
    <property type="match status" value="1"/>
</dbReference>
<dbReference type="CDD" id="cd14777">
    <property type="entry name" value="Yhb1-globin-like"/>
    <property type="match status" value="1"/>
</dbReference>
<dbReference type="GO" id="GO:0009636">
    <property type="term" value="P:response to toxic substance"/>
    <property type="evidence" value="ECO:0007669"/>
    <property type="project" value="UniProtKB-KW"/>
</dbReference>
<comment type="caution">
    <text evidence="18">The sequence shown here is derived from an EMBL/GenBank/DDBJ whole genome shotgun (WGS) entry which is preliminary data.</text>
</comment>
<dbReference type="GO" id="GO:0005344">
    <property type="term" value="F:oxygen carrier activity"/>
    <property type="evidence" value="ECO:0007669"/>
    <property type="project" value="UniProtKB-UniRule"/>
</dbReference>
<dbReference type="Gene3D" id="2.40.30.10">
    <property type="entry name" value="Translation factors"/>
    <property type="match status" value="1"/>
</dbReference>
<feature type="domain" description="FAD-binding FR-type" evidence="17">
    <location>
        <begin position="152"/>
        <end position="261"/>
    </location>
</feature>
<dbReference type="InterPro" id="IPR039261">
    <property type="entry name" value="FNR_nucleotide-bd"/>
</dbReference>
<dbReference type="NCBIfam" id="NF009805">
    <property type="entry name" value="PRK13289.1"/>
    <property type="match status" value="1"/>
</dbReference>
<dbReference type="SUPFAM" id="SSF63380">
    <property type="entry name" value="Riboflavin synthase domain-like"/>
    <property type="match status" value="1"/>
</dbReference>
<feature type="active site" description="Charge relay system" evidence="15">
    <location>
        <position position="137"/>
    </location>
</feature>
<dbReference type="FunFam" id="2.40.30.10:FF:000034">
    <property type="entry name" value="Flavohemoprotein"/>
    <property type="match status" value="1"/>
</dbReference>
<comment type="function">
    <text evidence="15">Is involved in NO detoxification in an aerobic process, termed nitric oxide dioxygenase (NOD) reaction that utilizes O(2) and NAD(P)H to convert NO to nitrate, which protects the bacterium from various noxious nitrogen compounds. Therefore, plays a central role in the inducible response to nitrosative stress.</text>
</comment>
<feature type="site" description="Influences the redox potential of the prosthetic heme and FAD groups" evidence="15">
    <location>
        <position position="393"/>
    </location>
</feature>
<dbReference type="FunFam" id="3.40.50.80:FF:000010">
    <property type="entry name" value="Flavohemoprotein"/>
    <property type="match status" value="1"/>
</dbReference>
<comment type="catalytic activity">
    <reaction evidence="13 15">
        <text>2 nitric oxide + NADH + 2 O2 = 2 nitrate + NAD(+) + H(+)</text>
        <dbReference type="Rhea" id="RHEA:19469"/>
        <dbReference type="ChEBI" id="CHEBI:15378"/>
        <dbReference type="ChEBI" id="CHEBI:15379"/>
        <dbReference type="ChEBI" id="CHEBI:16480"/>
        <dbReference type="ChEBI" id="CHEBI:17632"/>
        <dbReference type="ChEBI" id="CHEBI:57540"/>
        <dbReference type="ChEBI" id="CHEBI:57945"/>
        <dbReference type="EC" id="1.14.12.17"/>
    </reaction>
</comment>
<dbReference type="GO" id="GO:0071949">
    <property type="term" value="F:FAD binding"/>
    <property type="evidence" value="ECO:0007669"/>
    <property type="project" value="InterPro"/>
</dbReference>
<dbReference type="Pfam" id="PF00970">
    <property type="entry name" value="FAD_binding_6"/>
    <property type="match status" value="1"/>
</dbReference>
<dbReference type="PANTHER" id="PTHR43396:SF3">
    <property type="entry name" value="FLAVOHEMOPROTEIN"/>
    <property type="match status" value="1"/>
</dbReference>
<evidence type="ECO:0000256" key="5">
    <source>
        <dbReference type="ARBA" id="ARBA00022621"/>
    </source>
</evidence>
<evidence type="ECO:0000256" key="11">
    <source>
        <dbReference type="ARBA" id="ARBA00023004"/>
    </source>
</evidence>
<dbReference type="PANTHER" id="PTHR43396">
    <property type="entry name" value="FLAVOHEMOPROTEIN"/>
    <property type="match status" value="1"/>
</dbReference>
<evidence type="ECO:0000256" key="9">
    <source>
        <dbReference type="ARBA" id="ARBA00022857"/>
    </source>
</evidence>
<keyword evidence="5 15" id="KW-0561">Oxygen transport</keyword>
<dbReference type="InterPro" id="IPR023950">
    <property type="entry name" value="Hmp"/>
</dbReference>
<keyword evidence="10 15" id="KW-0560">Oxidoreductase</keyword>
<evidence type="ECO:0000259" key="17">
    <source>
        <dbReference type="PROSITE" id="PS51384"/>
    </source>
</evidence>
<evidence type="ECO:0000256" key="1">
    <source>
        <dbReference type="ARBA" id="ARBA00006401"/>
    </source>
</evidence>
<keyword evidence="19" id="KW-1185">Reference proteome</keyword>
<dbReference type="OrthoDB" id="9801223at2"/>
<comment type="catalytic activity">
    <reaction evidence="14 15">
        <text>2 nitric oxide + NADPH + 2 O2 = 2 nitrate + NADP(+) + H(+)</text>
        <dbReference type="Rhea" id="RHEA:19465"/>
        <dbReference type="ChEBI" id="CHEBI:15378"/>
        <dbReference type="ChEBI" id="CHEBI:15379"/>
        <dbReference type="ChEBI" id="CHEBI:16480"/>
        <dbReference type="ChEBI" id="CHEBI:17632"/>
        <dbReference type="ChEBI" id="CHEBI:57783"/>
        <dbReference type="ChEBI" id="CHEBI:58349"/>
        <dbReference type="EC" id="1.14.12.17"/>
    </reaction>
</comment>
<dbReference type="InterPro" id="IPR008333">
    <property type="entry name" value="Cbr1-like_FAD-bd_dom"/>
</dbReference>
<evidence type="ECO:0000256" key="14">
    <source>
        <dbReference type="ARBA" id="ARBA00049433"/>
    </source>
</evidence>
<comment type="similarity">
    <text evidence="2 15">Belongs to the globin family. Two-domain flavohemoproteins subfamily.</text>
</comment>
<keyword evidence="7 15" id="KW-0479">Metal-binding</keyword>
<organism evidence="18 19">
    <name type="scientific">Halalkalibacter hemicellulosilyticusJCM 9152</name>
    <dbReference type="NCBI Taxonomy" id="1236971"/>
    <lineage>
        <taxon>Bacteria</taxon>
        <taxon>Bacillati</taxon>
        <taxon>Bacillota</taxon>
        <taxon>Bacilli</taxon>
        <taxon>Bacillales</taxon>
        <taxon>Bacillaceae</taxon>
        <taxon>Halalkalibacter</taxon>
    </lineage>
</organism>
<sequence length="406" mass="46286">MLSTKTIKIIKSTAPILANKGVDITSHFYESMFNDHPELLHIFNHANQKKGRQQTALANTVYAAAQNIDQLEVLLPKVKQIAHKHRSLQVKAEHYPIVGEYLLKAIKEVLGEAATEDIFNAWEEAYGVIAQVFIDVENEMYEEAAQQIGGWDGYKTFKVIRKQVESECITSFYLHPVDQDVIPNFKPGQYVTVRVQIPGEKYLSNRQYSLSDIPGKPYLRISVKRESEHQPEGKVSNYLHDQIDINHELELTAPAGEFTLNETNEKPIYFLSGGVGITPLLSMAKYVAWHNPNRKLTFIHAAKDGKTRAFQEEIKQLMTLLKNGKSITFFSEPKKDDHLHEDYDYKGFIKKEHITEMITDQGIFYICGPVPFMKQMISYLNDPGLQDSEVRYEFFGPAMAIAPVTS</sequence>
<evidence type="ECO:0000256" key="15">
    <source>
        <dbReference type="HAMAP-Rule" id="MF_01252"/>
    </source>
</evidence>
<dbReference type="Gene3D" id="1.10.490.10">
    <property type="entry name" value="Globins"/>
    <property type="match status" value="1"/>
</dbReference>
<dbReference type="GO" id="GO:0046210">
    <property type="term" value="P:nitric oxide catabolic process"/>
    <property type="evidence" value="ECO:0007669"/>
    <property type="project" value="TreeGrafter"/>
</dbReference>
<evidence type="ECO:0000256" key="10">
    <source>
        <dbReference type="ARBA" id="ARBA00023002"/>
    </source>
</evidence>
<feature type="site" description="Involved in heme-bound ligand stabilization and O-O bond activation" evidence="15">
    <location>
        <position position="29"/>
    </location>
</feature>
<evidence type="ECO:0000256" key="7">
    <source>
        <dbReference type="ARBA" id="ARBA00022723"/>
    </source>
</evidence>
<dbReference type="Proteomes" id="UP000018895">
    <property type="component" value="Unassembled WGS sequence"/>
</dbReference>
<dbReference type="Pfam" id="PF00175">
    <property type="entry name" value="NAD_binding_1"/>
    <property type="match status" value="1"/>
</dbReference>
<feature type="binding site" evidence="15">
    <location>
        <begin position="206"/>
        <end position="209"/>
    </location>
    <ligand>
        <name>FAD</name>
        <dbReference type="ChEBI" id="CHEBI:57692"/>
    </ligand>
</feature>
<dbReference type="InterPro" id="IPR001433">
    <property type="entry name" value="OxRdtase_FAD/NAD-bd"/>
</dbReference>
<dbReference type="RefSeq" id="WP_035343362.1">
    <property type="nucleotide sequence ID" value="NZ_BAUU01000012.1"/>
</dbReference>
<reference evidence="18" key="1">
    <citation type="journal article" date="2014" name="Genome Announc.">
        <title>Draft Genome Sequences of Three Alkaliphilic Bacillus Strains, Bacillus wakoensis JCM 9140T, Bacillus akibai JCM 9157T, and Bacillus hemicellulosilyticus JCM 9152T.</title>
        <authorList>
            <person name="Yuki M."/>
            <person name="Oshima K."/>
            <person name="Suda W."/>
            <person name="Oshida Y."/>
            <person name="Kitamura K."/>
            <person name="Iida T."/>
            <person name="Hattori M."/>
            <person name="Ohkuma M."/>
        </authorList>
    </citation>
    <scope>NUCLEOTIDE SEQUENCE [LARGE SCALE GENOMIC DNA]</scope>
    <source>
        <strain evidence="18">JCM 9152</strain>
    </source>
</reference>
<proteinExistence type="inferred from homology"/>
<dbReference type="AlphaFoldDB" id="W4QGW9"/>
<evidence type="ECO:0000313" key="19">
    <source>
        <dbReference type="Proteomes" id="UP000018895"/>
    </source>
</evidence>
<dbReference type="SUPFAM" id="SSF46458">
    <property type="entry name" value="Globin-like"/>
    <property type="match status" value="1"/>
</dbReference>
<dbReference type="InterPro" id="IPR000971">
    <property type="entry name" value="Globin"/>
</dbReference>
<evidence type="ECO:0000259" key="16">
    <source>
        <dbReference type="PROSITE" id="PS01033"/>
    </source>
</evidence>
<feature type="binding site" evidence="15">
    <location>
        <begin position="394"/>
        <end position="397"/>
    </location>
    <ligand>
        <name>FAD</name>
        <dbReference type="ChEBI" id="CHEBI:57692"/>
    </ligand>
</feature>
<dbReference type="EC" id="1.14.12.17" evidence="15"/>
<feature type="site" description="Influences the redox potential of the prosthetic heme and FAD groups" evidence="15">
    <location>
        <position position="84"/>
    </location>
</feature>
<keyword evidence="12 15" id="KW-0520">NAD</keyword>
<evidence type="ECO:0000256" key="8">
    <source>
        <dbReference type="ARBA" id="ARBA00022827"/>
    </source>
</evidence>
<dbReference type="Pfam" id="PF00042">
    <property type="entry name" value="Globin"/>
    <property type="match status" value="1"/>
</dbReference>
<dbReference type="GO" id="GO:0020037">
    <property type="term" value="F:heme binding"/>
    <property type="evidence" value="ECO:0007669"/>
    <property type="project" value="InterPro"/>
</dbReference>
<keyword evidence="15" id="KW-0216">Detoxification</keyword>
<dbReference type="CDD" id="cd06184">
    <property type="entry name" value="flavohem_like_fad_nad_binding"/>
    <property type="match status" value="1"/>
</dbReference>
<evidence type="ECO:0000256" key="6">
    <source>
        <dbReference type="ARBA" id="ARBA00022630"/>
    </source>
</evidence>
<comment type="similarity">
    <text evidence="1 15">In the C-terminal section; belongs to the flavoprotein pyridine nucleotide cytochrome reductase family.</text>
</comment>
<evidence type="ECO:0000256" key="4">
    <source>
        <dbReference type="ARBA" id="ARBA00022617"/>
    </source>
</evidence>
<dbReference type="InterPro" id="IPR017938">
    <property type="entry name" value="Riboflavin_synthase-like_b-brl"/>
</dbReference>
<feature type="active site" description="Charge relay system" evidence="15">
    <location>
        <position position="95"/>
    </location>
</feature>
<dbReference type="GO" id="GO:0008941">
    <property type="term" value="F:nitric oxide dioxygenase NAD(P)H activity"/>
    <property type="evidence" value="ECO:0007669"/>
    <property type="project" value="UniProtKB-UniRule"/>
</dbReference>
<dbReference type="EMBL" id="BAUU01000012">
    <property type="protein sequence ID" value="GAE30579.1"/>
    <property type="molecule type" value="Genomic_DNA"/>
</dbReference>
<evidence type="ECO:0000256" key="2">
    <source>
        <dbReference type="ARBA" id="ARBA00008414"/>
    </source>
</evidence>
<evidence type="ECO:0000256" key="13">
    <source>
        <dbReference type="ARBA" id="ARBA00048649"/>
    </source>
</evidence>
<dbReference type="PRINTS" id="PR00410">
    <property type="entry name" value="PHEHYDRXLASE"/>
</dbReference>
<dbReference type="GO" id="GO:0046872">
    <property type="term" value="F:metal ion binding"/>
    <property type="evidence" value="ECO:0007669"/>
    <property type="project" value="UniProtKB-KW"/>
</dbReference>
<dbReference type="GO" id="GO:0071500">
    <property type="term" value="P:cellular response to nitrosative stress"/>
    <property type="evidence" value="ECO:0007669"/>
    <property type="project" value="TreeGrafter"/>
</dbReference>
<keyword evidence="4 15" id="KW-0349">Heme</keyword>
<evidence type="ECO:0000256" key="3">
    <source>
        <dbReference type="ARBA" id="ARBA00022448"/>
    </source>
</evidence>